<reference evidence="1" key="1">
    <citation type="submission" date="2018-02" db="EMBL/GenBank/DDBJ databases">
        <title>Rhizophora mucronata_Transcriptome.</title>
        <authorList>
            <person name="Meera S.P."/>
            <person name="Sreeshan A."/>
            <person name="Augustine A."/>
        </authorList>
    </citation>
    <scope>NUCLEOTIDE SEQUENCE</scope>
    <source>
        <tissue evidence="1">Leaf</tissue>
    </source>
</reference>
<evidence type="ECO:0000313" key="1">
    <source>
        <dbReference type="EMBL" id="MBX63234.1"/>
    </source>
</evidence>
<name>A0A2P2Q8H0_RHIMU</name>
<organism evidence="1">
    <name type="scientific">Rhizophora mucronata</name>
    <name type="common">Asiatic mangrove</name>
    <dbReference type="NCBI Taxonomy" id="61149"/>
    <lineage>
        <taxon>Eukaryota</taxon>
        <taxon>Viridiplantae</taxon>
        <taxon>Streptophyta</taxon>
        <taxon>Embryophyta</taxon>
        <taxon>Tracheophyta</taxon>
        <taxon>Spermatophyta</taxon>
        <taxon>Magnoliopsida</taxon>
        <taxon>eudicotyledons</taxon>
        <taxon>Gunneridae</taxon>
        <taxon>Pentapetalae</taxon>
        <taxon>rosids</taxon>
        <taxon>fabids</taxon>
        <taxon>Malpighiales</taxon>
        <taxon>Rhizophoraceae</taxon>
        <taxon>Rhizophora</taxon>
    </lineage>
</organism>
<proteinExistence type="predicted"/>
<sequence>MIHVVKPQWFWHQGFVEYDGQKICFLHVPLFPMISRHAFNHQMGGSSLC</sequence>
<protein>
    <submittedName>
        <fullName evidence="1">Uncharacterized protein</fullName>
    </submittedName>
</protein>
<accession>A0A2P2Q8H0</accession>
<dbReference type="EMBL" id="GGEC01082750">
    <property type="protein sequence ID" value="MBX63234.1"/>
    <property type="molecule type" value="Transcribed_RNA"/>
</dbReference>
<dbReference type="AlphaFoldDB" id="A0A2P2Q8H0"/>